<reference evidence="2" key="1">
    <citation type="submission" date="2020-05" db="EMBL/GenBank/DDBJ databases">
        <title>WGS assembly of Panicum virgatum.</title>
        <authorList>
            <person name="Lovell J.T."/>
            <person name="Jenkins J."/>
            <person name="Shu S."/>
            <person name="Juenger T.E."/>
            <person name="Schmutz J."/>
        </authorList>
    </citation>
    <scope>NUCLEOTIDE SEQUENCE</scope>
    <source>
        <strain evidence="2">AP13</strain>
    </source>
</reference>
<gene>
    <name evidence="2" type="ORF">PVAP13_6NG178503</name>
</gene>
<feature type="compositionally biased region" description="Low complexity" evidence="1">
    <location>
        <begin position="108"/>
        <end position="118"/>
    </location>
</feature>
<keyword evidence="3" id="KW-1185">Reference proteome</keyword>
<evidence type="ECO:0000313" key="2">
    <source>
        <dbReference type="EMBL" id="KAG2578195.1"/>
    </source>
</evidence>
<proteinExistence type="predicted"/>
<dbReference type="AlphaFoldDB" id="A0A8T0QZ20"/>
<sequence>MLRRCLRPKLPSARSSLRELFVPQAKPHSSSWYRRVHILLLSSRGPRSSLVFFTRPSVNYLKVASPTPCLPVSSSCRCSRLFAWPPTTHHPCRRAKATPARRAALATARACSPAATRSPPQPPRRGRLMRPGRSGCLLPPRRAGRPTVLHQQASKSVMLFSWSE</sequence>
<dbReference type="Proteomes" id="UP000823388">
    <property type="component" value="Chromosome 6N"/>
</dbReference>
<name>A0A8T0QZ20_PANVG</name>
<organism evidence="2 3">
    <name type="scientific">Panicum virgatum</name>
    <name type="common">Blackwell switchgrass</name>
    <dbReference type="NCBI Taxonomy" id="38727"/>
    <lineage>
        <taxon>Eukaryota</taxon>
        <taxon>Viridiplantae</taxon>
        <taxon>Streptophyta</taxon>
        <taxon>Embryophyta</taxon>
        <taxon>Tracheophyta</taxon>
        <taxon>Spermatophyta</taxon>
        <taxon>Magnoliopsida</taxon>
        <taxon>Liliopsida</taxon>
        <taxon>Poales</taxon>
        <taxon>Poaceae</taxon>
        <taxon>PACMAD clade</taxon>
        <taxon>Panicoideae</taxon>
        <taxon>Panicodae</taxon>
        <taxon>Paniceae</taxon>
        <taxon>Panicinae</taxon>
        <taxon>Panicum</taxon>
        <taxon>Panicum sect. Hiantes</taxon>
    </lineage>
</organism>
<evidence type="ECO:0000256" key="1">
    <source>
        <dbReference type="SAM" id="MobiDB-lite"/>
    </source>
</evidence>
<comment type="caution">
    <text evidence="2">The sequence shown here is derived from an EMBL/GenBank/DDBJ whole genome shotgun (WGS) entry which is preliminary data.</text>
</comment>
<evidence type="ECO:0000313" key="3">
    <source>
        <dbReference type="Proteomes" id="UP000823388"/>
    </source>
</evidence>
<protein>
    <submittedName>
        <fullName evidence="2">Uncharacterized protein</fullName>
    </submittedName>
</protein>
<accession>A0A8T0QZ20</accession>
<feature type="region of interest" description="Disordered" evidence="1">
    <location>
        <begin position="108"/>
        <end position="146"/>
    </location>
</feature>
<dbReference type="EMBL" id="CM029048">
    <property type="protein sequence ID" value="KAG2578195.1"/>
    <property type="molecule type" value="Genomic_DNA"/>
</dbReference>